<evidence type="ECO:0000259" key="2">
    <source>
        <dbReference type="PROSITE" id="PS50164"/>
    </source>
</evidence>
<feature type="transmembrane region" description="Helical" evidence="1">
    <location>
        <begin position="172"/>
        <end position="189"/>
    </location>
</feature>
<accession>A0A4Q8M341</accession>
<reference evidence="3 4" key="1">
    <citation type="submission" date="2019-02" db="EMBL/GenBank/DDBJ databases">
        <title>WGS of Pseudoxanthomonas species novum from clinical isolates.</title>
        <authorList>
            <person name="Bernier A.-M."/>
            <person name="Bernard K."/>
            <person name="Vachon A."/>
        </authorList>
    </citation>
    <scope>NUCLEOTIDE SEQUENCE [LARGE SCALE GENOMIC DNA]</scope>
    <source>
        <strain evidence="3 4">NML130969</strain>
    </source>
</reference>
<dbReference type="Proteomes" id="UP000294164">
    <property type="component" value="Unassembled WGS sequence"/>
</dbReference>
<dbReference type="EMBL" id="SHMG01000006">
    <property type="protein sequence ID" value="TAA41521.1"/>
    <property type="molecule type" value="Genomic_DNA"/>
</dbReference>
<evidence type="ECO:0000256" key="1">
    <source>
        <dbReference type="SAM" id="Phobius"/>
    </source>
</evidence>
<dbReference type="Pfam" id="PF01541">
    <property type="entry name" value="GIY-YIG"/>
    <property type="match status" value="1"/>
</dbReference>
<keyword evidence="1" id="KW-0812">Transmembrane</keyword>
<gene>
    <name evidence="3" type="ORF">EA655_11305</name>
</gene>
<dbReference type="AlphaFoldDB" id="A0A4Q8M341"/>
<organism evidence="3 4">
    <name type="scientific">Pseudoxanthomonas winnipegensis</name>
    <dbReference type="NCBI Taxonomy" id="2480810"/>
    <lineage>
        <taxon>Bacteria</taxon>
        <taxon>Pseudomonadati</taxon>
        <taxon>Pseudomonadota</taxon>
        <taxon>Gammaproteobacteria</taxon>
        <taxon>Lysobacterales</taxon>
        <taxon>Lysobacteraceae</taxon>
        <taxon>Pseudoxanthomonas</taxon>
    </lineage>
</organism>
<dbReference type="Gene3D" id="3.40.1440.10">
    <property type="entry name" value="GIY-YIG endonuclease"/>
    <property type="match status" value="1"/>
</dbReference>
<dbReference type="CDD" id="cd00719">
    <property type="entry name" value="GIY-YIG_SF"/>
    <property type="match status" value="1"/>
</dbReference>
<proteinExistence type="predicted"/>
<comment type="caution">
    <text evidence="3">The sequence shown here is derived from an EMBL/GenBank/DDBJ whole genome shotgun (WGS) entry which is preliminary data.</text>
</comment>
<sequence length="190" mass="22365">MPSWGLAPSSVTWCAVSSSKKQKTTRTLLNLSAAHICCPAHKTSEGGMHSNYKKNLVEERHIYCLIFDNKHMYVGQTDDLKRREQEHRRPSGKWGNKKFEFVHLSTLEGTFYDAEDHEYAWRYAAQIRNWKIYGSPPNQVVNSATRMNPRRHRICKKCKFPFYMPSPYRTQWWVYAPMIMAAGAYIWHIF</sequence>
<evidence type="ECO:0000313" key="3">
    <source>
        <dbReference type="EMBL" id="TAA41521.1"/>
    </source>
</evidence>
<dbReference type="PROSITE" id="PS50164">
    <property type="entry name" value="GIY_YIG"/>
    <property type="match status" value="1"/>
</dbReference>
<protein>
    <submittedName>
        <fullName evidence="3">GIY-YIG nuclease family protein</fullName>
    </submittedName>
</protein>
<dbReference type="InterPro" id="IPR000305">
    <property type="entry name" value="GIY-YIG_endonuc"/>
</dbReference>
<keyword evidence="1" id="KW-1133">Transmembrane helix</keyword>
<dbReference type="OrthoDB" id="6039696at2"/>
<dbReference type="InterPro" id="IPR035901">
    <property type="entry name" value="GIY-YIG_endonuc_sf"/>
</dbReference>
<name>A0A4Q8M341_9GAMM</name>
<keyword evidence="1" id="KW-0472">Membrane</keyword>
<feature type="domain" description="GIY-YIG" evidence="2">
    <location>
        <begin position="58"/>
        <end position="133"/>
    </location>
</feature>
<evidence type="ECO:0000313" key="4">
    <source>
        <dbReference type="Proteomes" id="UP000294164"/>
    </source>
</evidence>
<dbReference type="SUPFAM" id="SSF82771">
    <property type="entry name" value="GIY-YIG endonuclease"/>
    <property type="match status" value="1"/>
</dbReference>